<name>A0A9D2G5S4_9FIRM</name>
<reference evidence="2" key="2">
    <citation type="submission" date="2021-04" db="EMBL/GenBank/DDBJ databases">
        <authorList>
            <person name="Gilroy R."/>
        </authorList>
    </citation>
    <scope>NUCLEOTIDE SEQUENCE</scope>
    <source>
        <strain evidence="2">ChiW7-2402</strain>
    </source>
</reference>
<evidence type="ECO:0000313" key="2">
    <source>
        <dbReference type="EMBL" id="HIZ73574.1"/>
    </source>
</evidence>
<evidence type="ECO:0000256" key="1">
    <source>
        <dbReference type="SAM" id="Phobius"/>
    </source>
</evidence>
<reference evidence="2" key="1">
    <citation type="journal article" date="2021" name="PeerJ">
        <title>Extensive microbial diversity within the chicken gut microbiome revealed by metagenomics and culture.</title>
        <authorList>
            <person name="Gilroy R."/>
            <person name="Ravi A."/>
            <person name="Getino M."/>
            <person name="Pursley I."/>
            <person name="Horton D.L."/>
            <person name="Alikhan N.F."/>
            <person name="Baker D."/>
            <person name="Gharbi K."/>
            <person name="Hall N."/>
            <person name="Watson M."/>
            <person name="Adriaenssens E.M."/>
            <person name="Foster-Nyarko E."/>
            <person name="Jarju S."/>
            <person name="Secka A."/>
            <person name="Antonio M."/>
            <person name="Oren A."/>
            <person name="Chaudhuri R.R."/>
            <person name="La Ragione R."/>
            <person name="Hildebrand F."/>
            <person name="Pallen M.J."/>
        </authorList>
    </citation>
    <scope>NUCLEOTIDE SEQUENCE</scope>
    <source>
        <strain evidence="2">ChiW7-2402</strain>
    </source>
</reference>
<organism evidence="2 3">
    <name type="scientific">Candidatus Gallimonas intestinavium</name>
    <dbReference type="NCBI Taxonomy" id="2838603"/>
    <lineage>
        <taxon>Bacteria</taxon>
        <taxon>Bacillati</taxon>
        <taxon>Bacillota</taxon>
        <taxon>Clostridia</taxon>
        <taxon>Candidatus Gallimonas</taxon>
    </lineage>
</organism>
<feature type="transmembrane region" description="Helical" evidence="1">
    <location>
        <begin position="66"/>
        <end position="86"/>
    </location>
</feature>
<feature type="transmembrane region" description="Helical" evidence="1">
    <location>
        <begin position="203"/>
        <end position="220"/>
    </location>
</feature>
<dbReference type="Proteomes" id="UP000824102">
    <property type="component" value="Unassembled WGS sequence"/>
</dbReference>
<evidence type="ECO:0000313" key="3">
    <source>
        <dbReference type="Proteomes" id="UP000824102"/>
    </source>
</evidence>
<dbReference type="InterPro" id="IPR008875">
    <property type="entry name" value="TraX"/>
</dbReference>
<feature type="transmembrane region" description="Helical" evidence="1">
    <location>
        <begin position="12"/>
        <end position="30"/>
    </location>
</feature>
<dbReference type="EMBL" id="DXBB01000128">
    <property type="protein sequence ID" value="HIZ73574.1"/>
    <property type="molecule type" value="Genomic_DNA"/>
</dbReference>
<accession>A0A9D2G5S4</accession>
<keyword evidence="1" id="KW-1133">Transmembrane helix</keyword>
<feature type="transmembrane region" description="Helical" evidence="1">
    <location>
        <begin position="178"/>
        <end position="197"/>
    </location>
</feature>
<feature type="transmembrane region" description="Helical" evidence="1">
    <location>
        <begin position="92"/>
        <end position="109"/>
    </location>
</feature>
<feature type="transmembrane region" description="Helical" evidence="1">
    <location>
        <begin position="36"/>
        <end position="54"/>
    </location>
</feature>
<gene>
    <name evidence="2" type="ORF">H9964_08340</name>
</gene>
<sequence length="250" mass="26630">MRNIYSGWLSGNALKLLACITMFLDHLGAFLFPGVLWLRLVGCTAMPLFAFTLAEGCFFTRSKGRHLALIGGMGLVTSTVASIATGEVQGDILITFALSCLVIGGLDALKQACFSERARAGCIALSAAALAAVLGGAVWLCCCSGIRIEYGLTGVLLPVTVHLFDFRACGERGEALSAVLYHPVSAILPFAAGLIVLSLVQGWAQWFSLAALLPIAFYSGERGRRQLKYLFYLFYPAHLALLGGIALFLS</sequence>
<comment type="caution">
    <text evidence="2">The sequence shown here is derived from an EMBL/GenBank/DDBJ whole genome shotgun (WGS) entry which is preliminary data.</text>
</comment>
<proteinExistence type="predicted"/>
<feature type="transmembrane region" description="Helical" evidence="1">
    <location>
        <begin position="229"/>
        <end position="249"/>
    </location>
</feature>
<feature type="transmembrane region" description="Helical" evidence="1">
    <location>
        <begin position="121"/>
        <end position="140"/>
    </location>
</feature>
<dbReference type="AlphaFoldDB" id="A0A9D2G5S4"/>
<feature type="transmembrane region" description="Helical" evidence="1">
    <location>
        <begin position="146"/>
        <end position="166"/>
    </location>
</feature>
<keyword evidence="1" id="KW-0812">Transmembrane</keyword>
<dbReference type="Pfam" id="PF05857">
    <property type="entry name" value="TraX"/>
    <property type="match status" value="1"/>
</dbReference>
<keyword evidence="1" id="KW-0472">Membrane</keyword>
<protein>
    <submittedName>
        <fullName evidence="2">Conjugal transfer protein TraX</fullName>
    </submittedName>
</protein>